<comment type="cofactor">
    <cofactor evidence="1">
        <name>pantetheine 4'-phosphate</name>
        <dbReference type="ChEBI" id="CHEBI:47942"/>
    </cofactor>
</comment>
<dbReference type="InterPro" id="IPR025110">
    <property type="entry name" value="AMP-bd_C"/>
</dbReference>
<dbReference type="Pfam" id="PF00668">
    <property type="entry name" value="Condensation"/>
    <property type="match status" value="2"/>
</dbReference>
<dbReference type="NCBIfam" id="TIGR01733">
    <property type="entry name" value="AA-adenyl-dom"/>
    <property type="match status" value="2"/>
</dbReference>
<dbReference type="InterPro" id="IPR006162">
    <property type="entry name" value="Ppantetheine_attach_site"/>
</dbReference>
<dbReference type="Pfam" id="PF13193">
    <property type="entry name" value="AMP-binding_C"/>
    <property type="match status" value="2"/>
</dbReference>
<dbReference type="SUPFAM" id="SSF56801">
    <property type="entry name" value="Acetyl-CoA synthetase-like"/>
    <property type="match status" value="2"/>
</dbReference>
<dbReference type="InterPro" id="IPR020806">
    <property type="entry name" value="PKS_PP-bd"/>
</dbReference>
<dbReference type="InterPro" id="IPR001242">
    <property type="entry name" value="Condensation_dom"/>
</dbReference>
<dbReference type="InterPro" id="IPR036736">
    <property type="entry name" value="ACP-like_sf"/>
</dbReference>
<keyword evidence="6" id="KW-1185">Reference proteome</keyword>
<evidence type="ECO:0000313" key="5">
    <source>
        <dbReference type="EMBL" id="OOX13247.1"/>
    </source>
</evidence>
<accession>A0ABX3MC53</accession>
<dbReference type="Gene3D" id="3.30.559.30">
    <property type="entry name" value="Nonribosomal peptide synthetase, condensation domain"/>
    <property type="match status" value="3"/>
</dbReference>
<evidence type="ECO:0000256" key="3">
    <source>
        <dbReference type="ARBA" id="ARBA00022553"/>
    </source>
</evidence>
<sequence length="2364" mass="257774">MRYEAVRTDVVAGLHAIFALLLMRCSGETQVRIATSAAEKSGLRLSSIDAPPGRSFPSILAQSAAQLDRMRQASFHVDVVVREWGGDASSGDYVSDLALFASPVPHGVELVWVHAEDAIDGASVERMARRFGVLLDAVATDADTDVWRLAVMDADERRLVLKAWNATSLPWPRSTMHALCAAQAARTPDAIALCWRDERWTFAELDRRANQLAHVLRAQGVGDDSVVAVCLERSPSMVVALKAVLKAGAAYVPLDPHYPSDRLDFMVSDSGAAWVVAQSGTVDRLSATANRLVLDDAPWQARIAASPADEPPPERAAAPDALAYIIYTSGSTGRPKGVCIEHRQAVAFIAWAREVYDADALDGVLAATSICFDLSIFELFVPLASGGRIVLVDSPLDFEGIARAPALRLINTVPSAIKALVDEDAVPSSVRIVNLAGEPLAEALVRDIYRRTSAEAVYNLYGPSEDTTYSTYAKIERDRPGPPSIGAPIANGQAYVLDRHMQPVPIGVLGEVYVGGAGVARGYWRRPSLTAERFVPDPFHPAAGMRLYKTGDLARWSAEGQLEYLGRVDFQVKLRGLRIELGEIQARLVDMHWLDEAVVTVYEDERGEKQLVAYVVPTPSGRTMQGLPAECARSLAEHLPDYMIPAVFVVLDAMPQTPNGKIDRAALPSPPRATGPAYEAPASPLHERLARVWQDVLGLSSPVGMRANFFDLGGNSILAMRVQSRLRLDHGIDASLGSLFESATLDDFARSIARDASPRLPPLSPAAPGEAVPLSFVQQGLWLVDQLGGGSAQYHVQVRFLLEGELDVPVLRAALEAILRRHESLRTVIAFRDEVPVQRVRDDLALPFLEVDLSHLAAAERESALTAEVRRDALAPFALDRDAMLRAVLVRLEPGRHELLMTMHHVATDGWSIDVLVDELGAFYDAGLRGVSPTLPTLQFRYADYSAWQRKWLRDDTLEAESAYWLAQLAGVPATHSLPLERPRAEREEMAADVLRTHLDGSTAKALADLSRAARATPFMGLHAVFALLMARASGEEDIVVGTPVANREHPELAAMIGLFTNTLILRSRVGPTATFDDVLRQSRQLVLDGHAHQHVPFNYLVERLQPSRSLGHAPLFQVMISLQDTGRTPLRLTGVEATARTVRPELALVELTLEVTETDDGLLLDWVYRKNLFDASTIERLARNFEALLRQVVAEPRSEVWRLPGTGDGMCPHAPRTPAPRADDVLPSHRIAPAQVPDDVESALHDIWARLFQQASVDVDLHFFAAGGNSLLLMRMVHAIRERLGVDVAVADVFRHPTIRRLAAVVRSAGEIAPEGALQRQGRSRLSLSQFRVWYMEQLRPGSEHNIPFVLALRGPVDRQTVERALDRLVARHEMLRTRLELDDDVPVQVIEPAAPVSLEYRDLSTFDAAQREASLNILSVGHATRRFELHKAPLMSAMLLRLAADDHRLHLNFHHLVFDGGSFAIFLEEFLLVAEALANGVEPALDPVGHSYLDFVAGQERWLASDAAVTEGAFWRDYLDGCPQHLAMPRQHDWPTDPEQAARHVAGLSPDVRERLDRVARKHDGTLFGVLYAAFALLLGRLAGQDDLVIGVPVSGRHGRSAQGVIGNFLNNLPVRTRWRPEDRFGDYLAEQVRNLTQVLSHQDYPFEKILEQAPQLRGTDGVPALQAFFNMQSVQPPARPRYLAAERVEAAEIEAKFDLTLYVEDDGTEVTLTCHGKDAVFASAALANLLRQYVLLLEQIADDPSMACGTYSLRAGDDAPFEPRRFWPGPVHALFRDRALAQPDAPAIVESGQSWSYGALLVASSRLAAGLRASGTVPGDVVAIVASRQAALVVAVMAVLQTGAAFSLLNAEYPVERVVQLVDIVRPGRILFAGEPGRFPPGLVARLDGMAATSFVSPLAPRDYDLAEVAPMAEAEPRQLACVTFTSGTTGVPKAVAGTHIGLAGYLDWVPEWLRLSPFDRFSMLSGLGHDPLQREIFTPLCLGATLFIPDAEAIAPHRLAEWLVEQAITFAHLTPAMAEVLCATDIVGFPSLRIAFVTGDKLGGATVSRLLSHNKAMRVLNSYGTTETQRATTYFEMSGSRAAGGIVPVSETAPDTAIRVLNALGTACGLGETGDVFVESEALSRGYLNDPALTAAAFTTLPGGRGRYRTGDIGYRQPDGTVRILGRKDGQVKIRGFRIEPGEIEATLRSLDGVKDAVVRSSDGPGGEKALVAYVVTESPPDDHGSWRARLLDHLRRMLPAYMLPSSIVAMSALPLTPNGKLDARALPEPSWGPATVAAAPRGEMEDVIASIWADILGLDRVGVDDDFFELGGHSMLLVLLLNRIRERLDLRGNITRILSCSTVAEQARVLSSMRAGARQ</sequence>
<dbReference type="Gene3D" id="2.30.38.10">
    <property type="entry name" value="Luciferase, Domain 3"/>
    <property type="match status" value="1"/>
</dbReference>
<dbReference type="Gene3D" id="3.40.50.1820">
    <property type="entry name" value="alpha/beta hydrolase"/>
    <property type="match status" value="1"/>
</dbReference>
<dbReference type="Gene3D" id="3.40.50.12780">
    <property type="entry name" value="N-terminal domain of ligase-like"/>
    <property type="match status" value="1"/>
</dbReference>
<keyword evidence="3" id="KW-0597">Phosphoprotein</keyword>
<dbReference type="InterPro" id="IPR020845">
    <property type="entry name" value="AMP-binding_CS"/>
</dbReference>
<dbReference type="InterPro" id="IPR000873">
    <property type="entry name" value="AMP-dep_synth/lig_dom"/>
</dbReference>
<dbReference type="InterPro" id="IPR009081">
    <property type="entry name" value="PP-bd_ACP"/>
</dbReference>
<name>A0ABX3MC53_9XANT</name>
<dbReference type="SUPFAM" id="SSF47336">
    <property type="entry name" value="ACP-like"/>
    <property type="match status" value="3"/>
</dbReference>
<dbReference type="Gene3D" id="3.30.300.30">
    <property type="match status" value="2"/>
</dbReference>
<dbReference type="InterPro" id="IPR029058">
    <property type="entry name" value="AB_hydrolase_fold"/>
</dbReference>
<evidence type="ECO:0000259" key="4">
    <source>
        <dbReference type="PROSITE" id="PS50075"/>
    </source>
</evidence>
<gene>
    <name evidence="5" type="ORF">Xcaj_08840</name>
</gene>
<evidence type="ECO:0000256" key="2">
    <source>
        <dbReference type="ARBA" id="ARBA00022450"/>
    </source>
</evidence>
<dbReference type="Gene3D" id="1.10.1200.10">
    <property type="entry name" value="ACP-like"/>
    <property type="match status" value="2"/>
</dbReference>
<dbReference type="Gene3D" id="3.40.50.980">
    <property type="match status" value="2"/>
</dbReference>
<dbReference type="Gene3D" id="3.30.559.10">
    <property type="entry name" value="Chloramphenicol acetyltransferase-like domain"/>
    <property type="match status" value="2"/>
</dbReference>
<comment type="caution">
    <text evidence="5">The sequence shown here is derived from an EMBL/GenBank/DDBJ whole genome shotgun (WGS) entry which is preliminary data.</text>
</comment>
<dbReference type="PANTHER" id="PTHR45527:SF1">
    <property type="entry name" value="FATTY ACID SYNTHASE"/>
    <property type="match status" value="1"/>
</dbReference>
<feature type="domain" description="Carrier" evidence="4">
    <location>
        <begin position="2284"/>
        <end position="2359"/>
    </location>
</feature>
<keyword evidence="2" id="KW-0596">Phosphopantetheine</keyword>
<dbReference type="SUPFAM" id="SSF52777">
    <property type="entry name" value="CoA-dependent acyltransferases"/>
    <property type="match status" value="5"/>
</dbReference>
<dbReference type="SMART" id="SM00823">
    <property type="entry name" value="PKS_PP"/>
    <property type="match status" value="3"/>
</dbReference>
<dbReference type="InterPro" id="IPR042099">
    <property type="entry name" value="ANL_N_sf"/>
</dbReference>
<organism evidence="5 6">
    <name type="scientific">Xanthomonas axonopodis pv. cajani</name>
    <dbReference type="NCBI Taxonomy" id="487827"/>
    <lineage>
        <taxon>Bacteria</taxon>
        <taxon>Pseudomonadati</taxon>
        <taxon>Pseudomonadota</taxon>
        <taxon>Gammaproteobacteria</taxon>
        <taxon>Lysobacterales</taxon>
        <taxon>Lysobacteraceae</taxon>
        <taxon>Xanthomonas</taxon>
    </lineage>
</organism>
<dbReference type="Proteomes" id="UP000191089">
    <property type="component" value="Unassembled WGS sequence"/>
</dbReference>
<dbReference type="InterPro" id="IPR010071">
    <property type="entry name" value="AA_adenyl_dom"/>
</dbReference>
<feature type="domain" description="Carrier" evidence="4">
    <location>
        <begin position="1236"/>
        <end position="1311"/>
    </location>
</feature>
<dbReference type="InterPro" id="IPR045851">
    <property type="entry name" value="AMP-bd_C_sf"/>
</dbReference>
<evidence type="ECO:0000256" key="1">
    <source>
        <dbReference type="ARBA" id="ARBA00001957"/>
    </source>
</evidence>
<dbReference type="PROSITE" id="PS50075">
    <property type="entry name" value="CARRIER"/>
    <property type="match status" value="3"/>
</dbReference>
<evidence type="ECO:0000313" key="6">
    <source>
        <dbReference type="Proteomes" id="UP000191089"/>
    </source>
</evidence>
<proteinExistence type="predicted"/>
<reference evidence="5 6" key="1">
    <citation type="submission" date="2015-12" db="EMBL/GenBank/DDBJ databases">
        <authorList>
            <person name="Bansal K."/>
            <person name="Midha S."/>
            <person name="Patil P.B."/>
        </authorList>
    </citation>
    <scope>NUCLEOTIDE SEQUENCE [LARGE SCALE GENOMIC DNA]</scope>
    <source>
        <strain evidence="5 6">LMG558</strain>
    </source>
</reference>
<dbReference type="CDD" id="cd19531">
    <property type="entry name" value="LCL_NRPS-like"/>
    <property type="match status" value="2"/>
</dbReference>
<feature type="domain" description="Carrier" evidence="4">
    <location>
        <begin position="680"/>
        <end position="756"/>
    </location>
</feature>
<dbReference type="PANTHER" id="PTHR45527">
    <property type="entry name" value="NONRIBOSOMAL PEPTIDE SYNTHETASE"/>
    <property type="match status" value="1"/>
</dbReference>
<dbReference type="CDD" id="cd05930">
    <property type="entry name" value="A_NRPS"/>
    <property type="match status" value="1"/>
</dbReference>
<dbReference type="EMBL" id="LOKQ01000246">
    <property type="protein sequence ID" value="OOX13247.1"/>
    <property type="molecule type" value="Genomic_DNA"/>
</dbReference>
<dbReference type="PROSITE" id="PS00455">
    <property type="entry name" value="AMP_BINDING"/>
    <property type="match status" value="2"/>
</dbReference>
<dbReference type="InterPro" id="IPR023213">
    <property type="entry name" value="CAT-like_dom_sf"/>
</dbReference>
<protein>
    <recommendedName>
        <fullName evidence="4">Carrier domain-containing protein</fullName>
    </recommendedName>
</protein>
<dbReference type="Pfam" id="PF00550">
    <property type="entry name" value="PP-binding"/>
    <property type="match status" value="3"/>
</dbReference>
<dbReference type="PROSITE" id="PS00012">
    <property type="entry name" value="PHOSPHOPANTETHEINE"/>
    <property type="match status" value="2"/>
</dbReference>
<dbReference type="Pfam" id="PF00501">
    <property type="entry name" value="AMP-binding"/>
    <property type="match status" value="2"/>
</dbReference>